<reference evidence="3" key="1">
    <citation type="journal article" date="2008" name="Genome Biol.">
        <title>The genome sequence of the model ascomycete fungus Podospora anserina.</title>
        <authorList>
            <person name="Espagne E."/>
            <person name="Lespinet O."/>
            <person name="Malagnac F."/>
            <person name="Da Silva C."/>
            <person name="Jaillon O."/>
            <person name="Porcel B.M."/>
            <person name="Couloux A."/>
            <person name="Aury J.-M."/>
            <person name="Segurens B."/>
            <person name="Poulain J."/>
            <person name="Anthouard V."/>
            <person name="Grossetete S."/>
            <person name="Khalili H."/>
            <person name="Coppin E."/>
            <person name="Dequard-Chablat M."/>
            <person name="Picard M."/>
            <person name="Contamine V."/>
            <person name="Arnaise S."/>
            <person name="Bourdais A."/>
            <person name="Berteaux-Lecellier V."/>
            <person name="Gautheret D."/>
            <person name="de Vries R.P."/>
            <person name="Battaglia E."/>
            <person name="Coutinho P.M."/>
            <person name="Danchin E.G.J."/>
            <person name="Henrissat B."/>
            <person name="El Khoury R."/>
            <person name="Sainsard-Chanet A."/>
            <person name="Boivin A."/>
            <person name="Pinan-Lucarre B."/>
            <person name="Sellem C.H."/>
            <person name="Debuchy R."/>
            <person name="Wincker P."/>
            <person name="Weissenbach J."/>
            <person name="Silar P."/>
        </authorList>
    </citation>
    <scope>NUCLEOTIDE SEQUENCE [LARGE SCALE GENOMIC DNA]</scope>
    <source>
        <strain evidence="3">S mat+</strain>
    </source>
</reference>
<feature type="signal peptide" evidence="2">
    <location>
        <begin position="1"/>
        <end position="17"/>
    </location>
</feature>
<protein>
    <submittedName>
        <fullName evidence="3">Podospora anserina S mat+ genomic DNA chromosome 5, supercontig 8</fullName>
    </submittedName>
</protein>
<evidence type="ECO:0000256" key="2">
    <source>
        <dbReference type="SAM" id="SignalP"/>
    </source>
</evidence>
<proteinExistence type="predicted"/>
<reference evidence="3" key="2">
    <citation type="submission" date="2008-07" db="EMBL/GenBank/DDBJ databases">
        <authorList>
            <person name="Genoscope - CEA"/>
        </authorList>
    </citation>
    <scope>NUCLEOTIDE SEQUENCE</scope>
    <source>
        <strain evidence="3">S mat+</strain>
    </source>
</reference>
<name>B2AM54_PODAN</name>
<feature type="chain" id="PRO_5002775652" evidence="2">
    <location>
        <begin position="18"/>
        <end position="202"/>
    </location>
</feature>
<keyword evidence="2" id="KW-0732">Signal</keyword>
<feature type="compositionally biased region" description="Gly residues" evidence="1">
    <location>
        <begin position="122"/>
        <end position="136"/>
    </location>
</feature>
<evidence type="ECO:0000256" key="1">
    <source>
        <dbReference type="SAM" id="MobiDB-lite"/>
    </source>
</evidence>
<feature type="region of interest" description="Disordered" evidence="1">
    <location>
        <begin position="47"/>
        <end position="166"/>
    </location>
</feature>
<feature type="compositionally biased region" description="Pro residues" evidence="1">
    <location>
        <begin position="78"/>
        <end position="94"/>
    </location>
</feature>
<dbReference type="AlphaFoldDB" id="B2AM54"/>
<organism evidence="3">
    <name type="scientific">Podospora anserina (strain S / ATCC MYA-4624 / DSM 980 / FGSC 10383)</name>
    <name type="common">Pleurage anserina</name>
    <dbReference type="NCBI Taxonomy" id="515849"/>
    <lineage>
        <taxon>Eukaryota</taxon>
        <taxon>Fungi</taxon>
        <taxon>Dikarya</taxon>
        <taxon>Ascomycota</taxon>
        <taxon>Pezizomycotina</taxon>
        <taxon>Sordariomycetes</taxon>
        <taxon>Sordariomycetidae</taxon>
        <taxon>Sordariales</taxon>
        <taxon>Podosporaceae</taxon>
        <taxon>Podospora</taxon>
        <taxon>Podospora anserina</taxon>
    </lineage>
</organism>
<feature type="compositionally biased region" description="Basic and acidic residues" evidence="1">
    <location>
        <begin position="147"/>
        <end position="156"/>
    </location>
</feature>
<evidence type="ECO:0000313" key="3">
    <source>
        <dbReference type="EMBL" id="CAP65042.1"/>
    </source>
</evidence>
<sequence length="202" mass="20239">MRITSVIVLAAALGAYAAPQALNTRDVTTDGVSARGVALGDGRVALPAVQPGSRTRRGSSSKAARSLDDIIEARSPQRAPPPPPSRGGAPPPPQTGGGGGRGGAPPPPNGGGRGGAPPPPNGGGQFGVTPGGGFNGGAPPQPTGGRGGERQFRRAEVSTSDDVDSDFVEGETLALTEANLAARDAELEARDFSDNDSVFFRR</sequence>
<dbReference type="KEGG" id="pan:PODANSg2157"/>
<gene>
    <name evidence="3" type="ORF">PODANS_5_6337</name>
</gene>
<accession>B2AM54</accession>
<dbReference type="VEuPathDB" id="FungiDB:PODANS_5_6337"/>
<dbReference type="EMBL" id="CU633870">
    <property type="protein sequence ID" value="CAP65042.1"/>
    <property type="molecule type" value="Genomic_DNA"/>
</dbReference>
<dbReference type="HOGENOM" id="CLU_1355150_0_0_1"/>
<dbReference type="RefSeq" id="XP_001905135.1">
    <property type="nucleotide sequence ID" value="XM_001905100.1"/>
</dbReference>
<dbReference type="GeneID" id="6189406"/>